<feature type="domain" description="Antistasin-like" evidence="7">
    <location>
        <begin position="51"/>
        <end position="76"/>
    </location>
</feature>
<keyword evidence="3" id="KW-0964">Secreted</keyword>
<name>A0A7I8VAD0_9ANNE</name>
<reference evidence="9 10" key="1">
    <citation type="submission" date="2020-08" db="EMBL/GenBank/DDBJ databases">
        <authorList>
            <person name="Hejnol A."/>
        </authorList>
    </citation>
    <scope>NUCLEOTIDE SEQUENCE [LARGE SCALE GENOMIC DNA]</scope>
</reference>
<dbReference type="Proteomes" id="UP000549394">
    <property type="component" value="Unassembled WGS sequence"/>
</dbReference>
<feature type="domain" description="Antistasin-like" evidence="7">
    <location>
        <begin position="139"/>
        <end position="164"/>
    </location>
</feature>
<comment type="caution">
    <text evidence="9">The sequence shown here is derived from an EMBL/GenBank/DDBJ whole genome shotgun (WGS) entry which is preliminary data.</text>
</comment>
<dbReference type="Pfam" id="PF02822">
    <property type="entry name" value="Antistasin"/>
    <property type="match status" value="2"/>
</dbReference>
<dbReference type="SUPFAM" id="SSF57262">
    <property type="entry name" value="Leech antihemostatic proteins"/>
    <property type="match status" value="2"/>
</dbReference>
<dbReference type="Gene3D" id="2.10.22.10">
    <property type="entry name" value="Antistasin, domain 1"/>
    <property type="match status" value="2"/>
</dbReference>
<keyword evidence="5" id="KW-0722">Serine protease inhibitor</keyword>
<keyword evidence="6" id="KW-0812">Transmembrane</keyword>
<accession>A0A7I8VAD0</accession>
<keyword evidence="6" id="KW-1133">Transmembrane helix</keyword>
<evidence type="ECO:0000256" key="6">
    <source>
        <dbReference type="SAM" id="Phobius"/>
    </source>
</evidence>
<evidence type="ECO:0000313" key="10">
    <source>
        <dbReference type="Proteomes" id="UP000549394"/>
    </source>
</evidence>
<keyword evidence="10" id="KW-1185">Reference proteome</keyword>
<dbReference type="InterPro" id="IPR011061">
    <property type="entry name" value="Hirudin/antistatin"/>
</dbReference>
<dbReference type="OrthoDB" id="406800at2759"/>
<evidence type="ECO:0000256" key="1">
    <source>
        <dbReference type="ARBA" id="ARBA00004613"/>
    </source>
</evidence>
<dbReference type="EMBL" id="CAJFCJ010000003">
    <property type="protein sequence ID" value="CAD5112811.1"/>
    <property type="molecule type" value="Genomic_DNA"/>
</dbReference>
<comment type="similarity">
    <text evidence="2">Belongs to the protease inhibitor I15 (antistasin) family.</text>
</comment>
<keyword evidence="6" id="KW-0472">Membrane</keyword>
<evidence type="ECO:0000256" key="3">
    <source>
        <dbReference type="ARBA" id="ARBA00022525"/>
    </source>
</evidence>
<dbReference type="GO" id="GO:0004867">
    <property type="term" value="F:serine-type endopeptidase inhibitor activity"/>
    <property type="evidence" value="ECO:0007669"/>
    <property type="project" value="UniProtKB-KW"/>
</dbReference>
<dbReference type="PROSITE" id="PS51252">
    <property type="entry name" value="ANTISTASIN"/>
    <property type="match status" value="2"/>
</dbReference>
<evidence type="ECO:0000313" key="9">
    <source>
        <dbReference type="EMBL" id="CAD5112811.1"/>
    </source>
</evidence>
<dbReference type="InterPro" id="IPR004094">
    <property type="entry name" value="Antistasin-like"/>
</dbReference>
<evidence type="ECO:0000256" key="5">
    <source>
        <dbReference type="ARBA" id="ARBA00022900"/>
    </source>
</evidence>
<comment type="subcellular location">
    <subcellularLocation>
        <location evidence="1">Secreted</location>
    </subcellularLocation>
</comment>
<evidence type="ECO:0000256" key="2">
    <source>
        <dbReference type="ARBA" id="ARBA00008768"/>
    </source>
</evidence>
<dbReference type="PROSITE" id="PS51379">
    <property type="entry name" value="4FE4S_FER_2"/>
    <property type="match status" value="1"/>
</dbReference>
<feature type="transmembrane region" description="Helical" evidence="6">
    <location>
        <begin position="277"/>
        <end position="301"/>
    </location>
</feature>
<dbReference type="InterPro" id="IPR017896">
    <property type="entry name" value="4Fe4S_Fe-S-bd"/>
</dbReference>
<proteinExistence type="inferred from homology"/>
<dbReference type="GO" id="GO:0005576">
    <property type="term" value="C:extracellular region"/>
    <property type="evidence" value="ECO:0007669"/>
    <property type="project" value="UniProtKB-SubCell"/>
</dbReference>
<evidence type="ECO:0000259" key="8">
    <source>
        <dbReference type="PROSITE" id="PS51379"/>
    </source>
</evidence>
<feature type="domain" description="4Fe-4S ferredoxin-type" evidence="8">
    <location>
        <begin position="62"/>
        <end position="95"/>
    </location>
</feature>
<gene>
    <name evidence="9" type="ORF">DGYR_LOCUS1885</name>
</gene>
<dbReference type="AlphaFoldDB" id="A0A7I8VAD0"/>
<sequence>MCKCIGPCDNKECGKDELCVEKEVACLSPPCNPVGECLKTKDSGTHNRRPCPIQECVMACRYGQKLDENNCTICECANICTDHQCPSDANCTEDKSHCGEGEACYPIPKCIQSEETQTTFIPSLTTSLIKNGEEIVEECEPENCQKPCPHGYKLDSKGCRTCECIDICKDVVCEGESYCKVEKDCADGHCIYYPECKEPVVCPQIICDSSQCAYGLKEVDGCAICDCASDPCQNVVCADRSVNCSTDCSQEHTCKPICKVISNIADHRPRFLISIKAIIVICSGCIALILMSILFVIFLCVKRRDSHQSKFVIQNESQSTKV</sequence>
<keyword evidence="4" id="KW-0646">Protease inhibitor</keyword>
<organism evidence="9 10">
    <name type="scientific">Dimorphilus gyrociliatus</name>
    <dbReference type="NCBI Taxonomy" id="2664684"/>
    <lineage>
        <taxon>Eukaryota</taxon>
        <taxon>Metazoa</taxon>
        <taxon>Spiralia</taxon>
        <taxon>Lophotrochozoa</taxon>
        <taxon>Annelida</taxon>
        <taxon>Polychaeta</taxon>
        <taxon>Polychaeta incertae sedis</taxon>
        <taxon>Dinophilidae</taxon>
        <taxon>Dimorphilus</taxon>
    </lineage>
</organism>
<evidence type="ECO:0000259" key="7">
    <source>
        <dbReference type="PROSITE" id="PS51252"/>
    </source>
</evidence>
<protein>
    <submittedName>
        <fullName evidence="9">DgyrCDS2023</fullName>
    </submittedName>
</protein>
<evidence type="ECO:0000256" key="4">
    <source>
        <dbReference type="ARBA" id="ARBA00022690"/>
    </source>
</evidence>